<name>I4EK17_9BACT</name>
<reference evidence="1 2" key="1">
    <citation type="journal article" date="2012" name="ISME J.">
        <title>Nitrification expanded: discovery, physiology and genomics of a nitrite-oxidizing bacterium from the phylum Chloroflexi.</title>
        <authorList>
            <person name="Sorokin D.Y."/>
            <person name="Lucker S."/>
            <person name="Vejmelkova D."/>
            <person name="Kostrikina N.A."/>
            <person name="Kleerebezem R."/>
            <person name="Rijpstra W.I."/>
            <person name="Damste J.S."/>
            <person name="Le Paslier D."/>
            <person name="Muyzer G."/>
            <person name="Wagner M."/>
            <person name="van Loosdrecht M.C."/>
            <person name="Daims H."/>
        </authorList>
    </citation>
    <scope>NUCLEOTIDE SEQUENCE [LARGE SCALE GENOMIC DNA]</scope>
    <source>
        <strain evidence="2">none</strain>
    </source>
</reference>
<sequence>MLGELIVEGSGKITGVRVLPLEGTMPKLEVSCQGNGKLLGQEMTEFITYWQTVRPGGELYGEGQVVMMTQDGQMATWTGFGVGRPTGKGFAASYRVAGSFQTASKQLSRLNGLVTVIEYEVDGNGNYSYKEWEWK</sequence>
<gene>
    <name evidence="1" type="ORF">NITHO_4350007</name>
</gene>
<keyword evidence="2" id="KW-1185">Reference proteome</keyword>
<accession>I4EK17</accession>
<organism evidence="1 2">
    <name type="scientific">Nitrolancea hollandica Lb</name>
    <dbReference type="NCBI Taxonomy" id="1129897"/>
    <lineage>
        <taxon>Bacteria</taxon>
        <taxon>Pseudomonadati</taxon>
        <taxon>Thermomicrobiota</taxon>
        <taxon>Thermomicrobia</taxon>
        <taxon>Sphaerobacterales</taxon>
        <taxon>Sphaerobacterineae</taxon>
        <taxon>Sphaerobacteraceae</taxon>
        <taxon>Nitrolancea</taxon>
    </lineage>
</organism>
<evidence type="ECO:0000313" key="2">
    <source>
        <dbReference type="Proteomes" id="UP000004221"/>
    </source>
</evidence>
<dbReference type="RefSeq" id="WP_008479646.1">
    <property type="nucleotide sequence ID" value="NZ_CAGS01000374.1"/>
</dbReference>
<proteinExistence type="predicted"/>
<dbReference type="EMBL" id="CAGS01000374">
    <property type="protein sequence ID" value="CCF85029.1"/>
    <property type="molecule type" value="Genomic_DNA"/>
</dbReference>
<dbReference type="AlphaFoldDB" id="I4EK17"/>
<dbReference type="Proteomes" id="UP000004221">
    <property type="component" value="Unassembled WGS sequence"/>
</dbReference>
<protein>
    <submittedName>
        <fullName evidence="1">Uncharacterized protein</fullName>
    </submittedName>
</protein>
<comment type="caution">
    <text evidence="1">The sequence shown here is derived from an EMBL/GenBank/DDBJ whole genome shotgun (WGS) entry which is preliminary data.</text>
</comment>
<evidence type="ECO:0000313" key="1">
    <source>
        <dbReference type="EMBL" id="CCF85029.1"/>
    </source>
</evidence>